<dbReference type="InterPro" id="IPR034907">
    <property type="entry name" value="NDK-like_dom"/>
</dbReference>
<evidence type="ECO:0000256" key="2">
    <source>
        <dbReference type="ARBA" id="ARBA00008142"/>
    </source>
</evidence>
<feature type="domain" description="Nucleoside diphosphate kinase-like" evidence="17">
    <location>
        <begin position="49"/>
        <end position="166"/>
    </location>
</feature>
<comment type="catalytic activity">
    <reaction evidence="7">
        <text>a ribonucleoside 5'-diphosphate + ATP = a ribonucleoside 5'-triphosphate + ADP</text>
        <dbReference type="Rhea" id="RHEA:18113"/>
        <dbReference type="ChEBI" id="CHEBI:30616"/>
        <dbReference type="ChEBI" id="CHEBI:57930"/>
        <dbReference type="ChEBI" id="CHEBI:61557"/>
        <dbReference type="ChEBI" id="CHEBI:456216"/>
        <dbReference type="EC" id="2.7.4.6"/>
    </reaction>
    <physiologicalReaction direction="left-to-right" evidence="7">
        <dbReference type="Rhea" id="RHEA:18114"/>
    </physiologicalReaction>
</comment>
<dbReference type="CTD" id="4832"/>
<comment type="catalytic activity">
    <reaction evidence="6">
        <text>a 2'-deoxyribonucleoside 5'-diphosphate + ATP = a 2'-deoxyribonucleoside 5'-triphosphate + ADP</text>
        <dbReference type="Rhea" id="RHEA:44640"/>
        <dbReference type="ChEBI" id="CHEBI:30616"/>
        <dbReference type="ChEBI" id="CHEBI:61560"/>
        <dbReference type="ChEBI" id="CHEBI:73316"/>
        <dbReference type="ChEBI" id="CHEBI:456216"/>
        <dbReference type="EC" id="2.7.4.6"/>
    </reaction>
    <physiologicalReaction direction="left-to-right" evidence="6">
        <dbReference type="Rhea" id="RHEA:44641"/>
    </physiologicalReaction>
</comment>
<evidence type="ECO:0000313" key="18">
    <source>
        <dbReference type="Proteomes" id="UP000248481"/>
    </source>
</evidence>
<proteinExistence type="inferred from homology"/>
<comment type="function">
    <text evidence="8">Catalyzes the phosphorylation of ribonucleosides and deoxyribonucleoside diphosphates, other than ATP, into the corresponding triphosphates with ATP as the major phosphate donor. The ATP gamma phosphate is transferred to the nucleoside diphosphate beta phosphate via a ping-pong mechanism, using a phosphorylated active-site intermediate. Through the catalyzed exchange of gamma-phosphate between di- and triphosphonucleosides participates in regulation of intracellular nucleotide homeostasis. Inhibits granulocyte differentiation. May be required for ciliary function during renal development.</text>
</comment>
<dbReference type="EC" id="2.7.4.6" evidence="3"/>
<keyword evidence="16" id="KW-1133">Transmembrane helix</keyword>
<keyword evidence="16" id="KW-0812">Transmembrane</keyword>
<evidence type="ECO:0000256" key="13">
    <source>
        <dbReference type="ARBA" id="ARBA00079236"/>
    </source>
</evidence>
<comment type="subunit">
    <text evidence="10">Homohexamer. Interacts (via its N-terminal region) with KAT5; this interaction enables recruitment of NME3 at DNA damage sites where it plays a role in the repair of DNA. Found in association with several ciliary nephronophthisis proteins, including NEK8, CEP164, ANKS6.</text>
</comment>
<comment type="caution">
    <text evidence="14">Lacks conserved residue(s) required for the propagation of feature annotation.</text>
</comment>
<evidence type="ECO:0000256" key="6">
    <source>
        <dbReference type="ARBA" id="ARBA00044459"/>
    </source>
</evidence>
<dbReference type="RefSeq" id="XP_021553765.1">
    <property type="nucleotide sequence ID" value="XM_021698090.1"/>
</dbReference>
<keyword evidence="4" id="KW-0808">Transferase</keyword>
<evidence type="ECO:0000256" key="10">
    <source>
        <dbReference type="ARBA" id="ARBA00063796"/>
    </source>
</evidence>
<dbReference type="GeneID" id="110587884"/>
<dbReference type="PROSITE" id="PS51374">
    <property type="entry name" value="NDPK_LIKE"/>
    <property type="match status" value="1"/>
</dbReference>
<sequence length="222" mass="24241">MGIPGQLPPGPFKRRPLPSAAAAAAIAIMLCLLLTVLAHLFPAACGGVHERTFVAVKPDGVQRRLVGEIVRRFERKGFKLVALKLVQASDELLREHYAELRERPFYGRLVDYMVSGPVVAMVWQGLDVVRASRALIGATDPADAAPGTIRGDFCVEERDPRQRLGGERPPRDRALVPRRRAAVLGGQRWALAVRVAARPRGPLQFVARPGPQLGPAFVETIK</sequence>
<dbReference type="GO" id="GO:0006241">
    <property type="term" value="P:CTP biosynthetic process"/>
    <property type="evidence" value="ECO:0007669"/>
    <property type="project" value="InterPro"/>
</dbReference>
<name>A0A2Y9HWM5_NEOSC</name>
<evidence type="ECO:0000259" key="17">
    <source>
        <dbReference type="SMART" id="SM00562"/>
    </source>
</evidence>
<dbReference type="InterPro" id="IPR036850">
    <property type="entry name" value="NDK-like_dom_sf"/>
</dbReference>
<evidence type="ECO:0000256" key="16">
    <source>
        <dbReference type="SAM" id="Phobius"/>
    </source>
</evidence>
<dbReference type="InterPro" id="IPR001564">
    <property type="entry name" value="Nucleoside_diP_kinase"/>
</dbReference>
<evidence type="ECO:0000256" key="7">
    <source>
        <dbReference type="ARBA" id="ARBA00044469"/>
    </source>
</evidence>
<keyword evidence="16" id="KW-0472">Membrane</keyword>
<evidence type="ECO:0000256" key="9">
    <source>
        <dbReference type="ARBA" id="ARBA00059141"/>
    </source>
</evidence>
<comment type="similarity">
    <text evidence="2 14 15">Belongs to the NDK family.</text>
</comment>
<reference evidence="19" key="1">
    <citation type="submission" date="2025-08" db="UniProtKB">
        <authorList>
            <consortium name="RefSeq"/>
        </authorList>
    </citation>
    <scope>IDENTIFICATION</scope>
    <source>
        <tissue evidence="19">Blood</tissue>
    </source>
</reference>
<protein>
    <recommendedName>
        <fullName evidence="11">Nucleoside diphosphate kinase 3</fullName>
        <ecNumber evidence="3">2.7.4.6</ecNumber>
    </recommendedName>
    <alternativeName>
        <fullName evidence="13">DR-nm23</fullName>
    </alternativeName>
    <alternativeName>
        <fullName evidence="12">Nucleoside diphosphate kinase C</fullName>
    </alternativeName>
</protein>
<dbReference type="CDD" id="cd04413">
    <property type="entry name" value="NDPk_I"/>
    <property type="match status" value="1"/>
</dbReference>
<dbReference type="Pfam" id="PF00334">
    <property type="entry name" value="NDK"/>
    <property type="match status" value="1"/>
</dbReference>
<dbReference type="FunFam" id="3.30.70.141:FF:000002">
    <property type="entry name" value="Nucleoside diphosphate kinase"/>
    <property type="match status" value="1"/>
</dbReference>
<dbReference type="AlphaFoldDB" id="A0A2Y9HWM5"/>
<accession>A0A2Y9HWM5</accession>
<evidence type="ECO:0000256" key="1">
    <source>
        <dbReference type="ARBA" id="ARBA00001946"/>
    </source>
</evidence>
<evidence type="ECO:0000256" key="15">
    <source>
        <dbReference type="RuleBase" id="RU004011"/>
    </source>
</evidence>
<evidence type="ECO:0000256" key="14">
    <source>
        <dbReference type="PROSITE-ProRule" id="PRU00706"/>
    </source>
</evidence>
<dbReference type="PRINTS" id="PR01243">
    <property type="entry name" value="NUCDPKINASE"/>
</dbReference>
<evidence type="ECO:0000256" key="3">
    <source>
        <dbReference type="ARBA" id="ARBA00012966"/>
    </source>
</evidence>
<evidence type="ECO:0000256" key="8">
    <source>
        <dbReference type="ARBA" id="ARBA00053359"/>
    </source>
</evidence>
<dbReference type="KEGG" id="nsu:110587884"/>
<comment type="cofactor">
    <cofactor evidence="1">
        <name>Mg(2+)</name>
        <dbReference type="ChEBI" id="CHEBI:18420"/>
    </cofactor>
</comment>
<comment type="function">
    <text evidence="9">Independently of its kinase activity, facilitates mitochondrial tethering prior to membrane fusion through its direct membrane-binding and hexamerization. Implicated in repair of both single- and double-stranded breaks in DNA through its association with the ribonucleotide reductase complex (RNR complex) via its interaction with the histone acetyltransferase KAT5, this interaction enables recruitment of NME3 at DNA damage sites where it plays a role in the repair of DNA, independently of its kinase activity.</text>
</comment>
<feature type="transmembrane region" description="Helical" evidence="16">
    <location>
        <begin position="20"/>
        <end position="41"/>
    </location>
</feature>
<dbReference type="InParanoid" id="A0A2Y9HWM5"/>
<evidence type="ECO:0000256" key="5">
    <source>
        <dbReference type="ARBA" id="ARBA00022777"/>
    </source>
</evidence>
<dbReference type="GO" id="GO:0006228">
    <property type="term" value="P:UTP biosynthetic process"/>
    <property type="evidence" value="ECO:0007669"/>
    <property type="project" value="InterPro"/>
</dbReference>
<evidence type="ECO:0000256" key="4">
    <source>
        <dbReference type="ARBA" id="ARBA00022679"/>
    </source>
</evidence>
<keyword evidence="5 19" id="KW-0418">Kinase</keyword>
<dbReference type="PANTHER" id="PTHR11349">
    <property type="entry name" value="NUCLEOSIDE DIPHOSPHATE KINASE"/>
    <property type="match status" value="1"/>
</dbReference>
<dbReference type="GO" id="GO:0004550">
    <property type="term" value="F:nucleoside diphosphate kinase activity"/>
    <property type="evidence" value="ECO:0007669"/>
    <property type="project" value="UniProtKB-EC"/>
</dbReference>
<dbReference type="SUPFAM" id="SSF54919">
    <property type="entry name" value="Nucleoside diphosphate kinase, NDK"/>
    <property type="match status" value="1"/>
</dbReference>
<dbReference type="Gene3D" id="3.30.70.141">
    <property type="entry name" value="Nucleoside diphosphate kinase-like domain"/>
    <property type="match status" value="1"/>
</dbReference>
<evidence type="ECO:0000256" key="11">
    <source>
        <dbReference type="ARBA" id="ARBA00071141"/>
    </source>
</evidence>
<dbReference type="STRING" id="29088.A0A2Y9HWM5"/>
<dbReference type="GO" id="GO:0006183">
    <property type="term" value="P:GTP biosynthetic process"/>
    <property type="evidence" value="ECO:0007669"/>
    <property type="project" value="InterPro"/>
</dbReference>
<evidence type="ECO:0000256" key="12">
    <source>
        <dbReference type="ARBA" id="ARBA00078883"/>
    </source>
</evidence>
<dbReference type="SMART" id="SM00562">
    <property type="entry name" value="NDK"/>
    <property type="match status" value="1"/>
</dbReference>
<gene>
    <name evidence="19" type="primary">NME3</name>
</gene>
<evidence type="ECO:0000313" key="19">
    <source>
        <dbReference type="RefSeq" id="XP_021553765.1"/>
    </source>
</evidence>
<keyword evidence="18" id="KW-1185">Reference proteome</keyword>
<dbReference type="Proteomes" id="UP000248481">
    <property type="component" value="Chromosome 5"/>
</dbReference>
<organism evidence="18 19">
    <name type="scientific">Neomonachus schauinslandi</name>
    <name type="common">Hawaiian monk seal</name>
    <name type="synonym">Monachus schauinslandi</name>
    <dbReference type="NCBI Taxonomy" id="29088"/>
    <lineage>
        <taxon>Eukaryota</taxon>
        <taxon>Metazoa</taxon>
        <taxon>Chordata</taxon>
        <taxon>Craniata</taxon>
        <taxon>Vertebrata</taxon>
        <taxon>Euteleostomi</taxon>
        <taxon>Mammalia</taxon>
        <taxon>Eutheria</taxon>
        <taxon>Laurasiatheria</taxon>
        <taxon>Carnivora</taxon>
        <taxon>Caniformia</taxon>
        <taxon>Pinnipedia</taxon>
        <taxon>Phocidae</taxon>
        <taxon>Monachinae</taxon>
        <taxon>Monachini</taxon>
        <taxon>Neomonachus</taxon>
    </lineage>
</organism>